<reference evidence="2 3" key="1">
    <citation type="journal article" date="2017" name="Mol. Ecol.">
        <title>Comparative and population genomic landscape of Phellinus noxius: A hypervariable fungus causing root rot in trees.</title>
        <authorList>
            <person name="Chung C.L."/>
            <person name="Lee T.J."/>
            <person name="Akiba M."/>
            <person name="Lee H.H."/>
            <person name="Kuo T.H."/>
            <person name="Liu D."/>
            <person name="Ke H.M."/>
            <person name="Yokoi T."/>
            <person name="Roa M.B."/>
            <person name="Lu M.J."/>
            <person name="Chang Y.Y."/>
            <person name="Ann P.J."/>
            <person name="Tsai J.N."/>
            <person name="Chen C.Y."/>
            <person name="Tzean S.S."/>
            <person name="Ota Y."/>
            <person name="Hattori T."/>
            <person name="Sahashi N."/>
            <person name="Liou R.F."/>
            <person name="Kikuchi T."/>
            <person name="Tsai I.J."/>
        </authorList>
    </citation>
    <scope>NUCLEOTIDE SEQUENCE [LARGE SCALE GENOMIC DNA]</scope>
    <source>
        <strain evidence="2 3">FFPRI411160</strain>
    </source>
</reference>
<evidence type="ECO:0000256" key="1">
    <source>
        <dbReference type="SAM" id="Phobius"/>
    </source>
</evidence>
<feature type="transmembrane region" description="Helical" evidence="1">
    <location>
        <begin position="89"/>
        <end position="112"/>
    </location>
</feature>
<keyword evidence="1" id="KW-0472">Membrane</keyword>
<dbReference type="Proteomes" id="UP000217199">
    <property type="component" value="Unassembled WGS sequence"/>
</dbReference>
<dbReference type="EMBL" id="NBII01000004">
    <property type="protein sequence ID" value="PAV19512.1"/>
    <property type="molecule type" value="Genomic_DNA"/>
</dbReference>
<keyword evidence="1" id="KW-1133">Transmembrane helix</keyword>
<keyword evidence="1" id="KW-0812">Transmembrane</keyword>
<gene>
    <name evidence="2" type="ORF">PNOK_0444600</name>
</gene>
<comment type="caution">
    <text evidence="2">The sequence shown here is derived from an EMBL/GenBank/DDBJ whole genome shotgun (WGS) entry which is preliminary data.</text>
</comment>
<protein>
    <submittedName>
        <fullName evidence="2">Tetraspanin Pls1 family</fullName>
    </submittedName>
</protein>
<evidence type="ECO:0000313" key="3">
    <source>
        <dbReference type="Proteomes" id="UP000217199"/>
    </source>
</evidence>
<sequence>MVLFPEFSCYVLLFDEITTVSVGVMIWWRTLRERALFATYWDNGSSSFRSMLESDFNCCGYYTCSADPSSTNVCVDAIQDYADKILNQLFTSVFASTIFIVLFYLCTLCVIAEIKLLNRYRLIDIRQGNASFRSLYSSLNQESK</sequence>
<feature type="transmembrane region" description="Helical" evidence="1">
    <location>
        <begin position="7"/>
        <end position="28"/>
    </location>
</feature>
<organism evidence="2 3">
    <name type="scientific">Pyrrhoderma noxium</name>
    <dbReference type="NCBI Taxonomy" id="2282107"/>
    <lineage>
        <taxon>Eukaryota</taxon>
        <taxon>Fungi</taxon>
        <taxon>Dikarya</taxon>
        <taxon>Basidiomycota</taxon>
        <taxon>Agaricomycotina</taxon>
        <taxon>Agaricomycetes</taxon>
        <taxon>Hymenochaetales</taxon>
        <taxon>Hymenochaetaceae</taxon>
        <taxon>Pyrrhoderma</taxon>
    </lineage>
</organism>
<dbReference type="InParanoid" id="A0A286UIU7"/>
<evidence type="ECO:0000313" key="2">
    <source>
        <dbReference type="EMBL" id="PAV19512.1"/>
    </source>
</evidence>
<name>A0A286UIU7_9AGAM</name>
<proteinExistence type="predicted"/>
<keyword evidence="3" id="KW-1185">Reference proteome</keyword>
<dbReference type="AlphaFoldDB" id="A0A286UIU7"/>
<dbReference type="OrthoDB" id="2279611at2759"/>
<accession>A0A286UIU7</accession>
<dbReference type="STRING" id="2282107.A0A286UIU7"/>